<dbReference type="EMBL" id="BDHI01000014">
    <property type="protein sequence ID" value="GCB22698.1"/>
    <property type="molecule type" value="Genomic_DNA"/>
</dbReference>
<sequence length="814" mass="90631">MSPSQVAPQQPDDIPPLLPPNEKSQYRMIKEAEFNNMHDFMLSHGLNAYYFEDYGEVNPTIDTMRRYDQEYWEAGQQERYQEHYEDQEAGRCEPSPGYCEYWGAELAGQKCYEGDQSHHDYEDCEVDTVSRSRNAMTSQTMGWMMGFAMIIMIEPRTGDQTQIKNLSPLRSSDRRKIADQIIRDYKIEVPQSAPVETSGDDSAPGASNSTAPNLTSIRNALLPEDCLTARFTTTAGPQLREVQGTVYVGTHPGADERILWFRVDHGPGADGRLYPTVYTLWHNPDLVPLLHTPQMVMQKLHGGADLMTPGLANDPPFDERAVKGAVVAVASLNRHTVPLFVGVCEIDISALGEVQGTKGHAVRGLHWEGDELWAWSSSSKPGQPAPEYLEGWDDELEEDEDVGEIEEGVQGLAVGGDDAVQATGGEEASDEAPDVPQEEAPEVEEKEPTTKEIDEAFEKAFLYSLYKLKQDNPSATNHGLSLPVQPSALISNMITPHLPIYTAKQAQYYQIKKTSWKNVKKFIKYLDKQRLVKSKDRNGQETVILDVDFNDHRVEQFIPYRLPSKNTVENAGKPATQANNAKTASTQSGDPSVGQTLTVQTVYRPTNKLTPTIFPALSSTHPSNYYKYTDISTHLDQYIQSQNPPLVDPKNKRIITLNPYLANTIFTSSSADDKSTLARGKTTRDGLLKRLIDDHSLMTAHYVILRPGQTLSDVKPKAGAAPKVNVILERRTGSKTVTKVWNLEVFGIIPSLLAEELQKKCASSTSVTQATGAPKGVMEVLVQGDQRRALETALVRRGLRTQWIDVVDKTKKKK</sequence>
<dbReference type="InterPro" id="IPR057429">
    <property type="entry name" value="WH_eIF2D"/>
</dbReference>
<dbReference type="PANTHER" id="PTHR12217">
    <property type="entry name" value="EUKARYOTIC TRANSLATION INITIATION FACTOR 2D"/>
    <property type="match status" value="1"/>
</dbReference>
<dbReference type="CDD" id="cd11608">
    <property type="entry name" value="eIF2D_C"/>
    <property type="match status" value="1"/>
</dbReference>
<dbReference type="Gene3D" id="3.10.400.20">
    <property type="match status" value="1"/>
</dbReference>
<feature type="region of interest" description="Disordered" evidence="1">
    <location>
        <begin position="565"/>
        <end position="593"/>
    </location>
</feature>
<keyword evidence="4" id="KW-1185">Reference proteome</keyword>
<organism evidence="3 4">
    <name type="scientific">Aspergillus awamori</name>
    <name type="common">Black koji mold</name>
    <dbReference type="NCBI Taxonomy" id="105351"/>
    <lineage>
        <taxon>Eukaryota</taxon>
        <taxon>Fungi</taxon>
        <taxon>Dikarya</taxon>
        <taxon>Ascomycota</taxon>
        <taxon>Pezizomycotina</taxon>
        <taxon>Eurotiomycetes</taxon>
        <taxon>Eurotiomycetidae</taxon>
        <taxon>Eurotiales</taxon>
        <taxon>Aspergillaceae</taxon>
        <taxon>Aspergillus</taxon>
    </lineage>
</organism>
<accession>A0A401KTV6</accession>
<dbReference type="FunFam" id="3.10.400.20:FF:000008">
    <property type="entry name" value="RNA binding protein Ligatin/Tma64, putative"/>
    <property type="match status" value="1"/>
</dbReference>
<dbReference type="InterPro" id="IPR039757">
    <property type="entry name" value="EIF2D"/>
</dbReference>
<dbReference type="InterPro" id="IPR048248">
    <property type="entry name" value="PUA_eIF2d-like"/>
</dbReference>
<evidence type="ECO:0000256" key="1">
    <source>
        <dbReference type="SAM" id="MobiDB-lite"/>
    </source>
</evidence>
<dbReference type="GO" id="GO:0003743">
    <property type="term" value="F:translation initiation factor activity"/>
    <property type="evidence" value="ECO:0007669"/>
    <property type="project" value="InterPro"/>
</dbReference>
<dbReference type="InterPro" id="IPR036885">
    <property type="entry name" value="SWIB_MDM2_dom_sf"/>
</dbReference>
<dbReference type="PANTHER" id="PTHR12217:SF4">
    <property type="entry name" value="EUKARYOTIC TRANSLATION INITIATION FACTOR 2D"/>
    <property type="match status" value="1"/>
</dbReference>
<dbReference type="GO" id="GO:0001731">
    <property type="term" value="P:formation of translation preinitiation complex"/>
    <property type="evidence" value="ECO:0007669"/>
    <property type="project" value="InterPro"/>
</dbReference>
<dbReference type="SUPFAM" id="SSF47592">
    <property type="entry name" value="SWIB/MDM2 domain"/>
    <property type="match status" value="1"/>
</dbReference>
<feature type="compositionally biased region" description="Polar residues" evidence="1">
    <location>
        <begin position="576"/>
        <end position="593"/>
    </location>
</feature>
<feature type="compositionally biased region" description="Polar residues" evidence="1">
    <location>
        <begin position="205"/>
        <end position="214"/>
    </location>
</feature>
<feature type="compositionally biased region" description="Acidic residues" evidence="1">
    <location>
        <begin position="427"/>
        <end position="445"/>
    </location>
</feature>
<protein>
    <submittedName>
        <fullName evidence="3">Translation machinery-associated protein 64</fullName>
    </submittedName>
</protein>
<dbReference type="InterPro" id="IPR036877">
    <property type="entry name" value="SUI1_dom_sf"/>
</dbReference>
<dbReference type="AlphaFoldDB" id="A0A401KTV6"/>
<feature type="region of interest" description="Disordered" evidence="1">
    <location>
        <begin position="188"/>
        <end position="214"/>
    </location>
</feature>
<dbReference type="Pfam" id="PF25304">
    <property type="entry name" value="WHD_eIF2D"/>
    <property type="match status" value="1"/>
</dbReference>
<proteinExistence type="predicted"/>
<dbReference type="Pfam" id="PF26292">
    <property type="entry name" value="PUA_elF2D"/>
    <property type="match status" value="1"/>
</dbReference>
<evidence type="ECO:0000313" key="4">
    <source>
        <dbReference type="Proteomes" id="UP000286921"/>
    </source>
</evidence>
<dbReference type="PROSITE" id="PS50296">
    <property type="entry name" value="SUI1"/>
    <property type="match status" value="1"/>
</dbReference>
<dbReference type="Gene3D" id="3.30.780.10">
    <property type="entry name" value="SUI1-like domain"/>
    <property type="match status" value="1"/>
</dbReference>
<dbReference type="InterPro" id="IPR039759">
    <property type="entry name" value="eIF2D_SUI1"/>
</dbReference>
<dbReference type="SUPFAM" id="SSF88697">
    <property type="entry name" value="PUA domain-like"/>
    <property type="match status" value="1"/>
</dbReference>
<dbReference type="Pfam" id="PF01253">
    <property type="entry name" value="SUI1"/>
    <property type="match status" value="1"/>
</dbReference>
<dbReference type="FunFam" id="3.30.780.10:FF:000008">
    <property type="entry name" value="eukaryotic translation initiation factor 2D"/>
    <property type="match status" value="1"/>
</dbReference>
<reference evidence="3 4" key="1">
    <citation type="submission" date="2016-09" db="EMBL/GenBank/DDBJ databases">
        <title>Aspergillus awamori IFM 58123T.</title>
        <authorList>
            <person name="Kusuya Y."/>
            <person name="Shimizu M."/>
            <person name="Takahashi H."/>
            <person name="Yaguchi T."/>
        </authorList>
    </citation>
    <scope>NUCLEOTIDE SEQUENCE [LARGE SCALE GENOMIC DNA]</scope>
    <source>
        <strain evidence="3 4">IFM 58123</strain>
    </source>
</reference>
<name>A0A401KTV6_ASPAW</name>
<comment type="caution">
    <text evidence="3">The sequence shown here is derived from an EMBL/GenBank/DDBJ whole genome shotgun (WGS) entry which is preliminary data.</text>
</comment>
<dbReference type="SUPFAM" id="SSF55159">
    <property type="entry name" value="eIF1-like"/>
    <property type="match status" value="1"/>
</dbReference>
<dbReference type="InterPro" id="IPR001950">
    <property type="entry name" value="SUI1"/>
</dbReference>
<gene>
    <name evidence="3" type="ORF">AAWM_05583</name>
</gene>
<dbReference type="Proteomes" id="UP000286921">
    <property type="component" value="Unassembled WGS sequence"/>
</dbReference>
<evidence type="ECO:0000259" key="2">
    <source>
        <dbReference type="PROSITE" id="PS50296"/>
    </source>
</evidence>
<feature type="domain" description="SUI1" evidence="2">
    <location>
        <begin position="724"/>
        <end position="798"/>
    </location>
</feature>
<dbReference type="STRING" id="105351.A0A401KTV6"/>
<evidence type="ECO:0000313" key="3">
    <source>
        <dbReference type="EMBL" id="GCB22698.1"/>
    </source>
</evidence>
<feature type="region of interest" description="Disordered" evidence="1">
    <location>
        <begin position="1"/>
        <end position="21"/>
    </location>
</feature>
<dbReference type="InterPro" id="IPR015947">
    <property type="entry name" value="PUA-like_sf"/>
</dbReference>
<feature type="region of interest" description="Disordered" evidence="1">
    <location>
        <begin position="423"/>
        <end position="451"/>
    </location>
</feature>